<evidence type="ECO:0000313" key="3">
    <source>
        <dbReference type="Proteomes" id="UP000243459"/>
    </source>
</evidence>
<evidence type="ECO:0000256" key="1">
    <source>
        <dbReference type="SAM" id="Coils"/>
    </source>
</evidence>
<name>A0A5P1ELS4_ASPOF</name>
<feature type="coiled-coil region" evidence="1">
    <location>
        <begin position="85"/>
        <end position="119"/>
    </location>
</feature>
<dbReference type="AlphaFoldDB" id="A0A5P1ELS4"/>
<evidence type="ECO:0000313" key="2">
    <source>
        <dbReference type="EMBL" id="ONK66603.1"/>
    </source>
</evidence>
<protein>
    <submittedName>
        <fullName evidence="2">Uncharacterized protein</fullName>
    </submittedName>
</protein>
<gene>
    <name evidence="2" type="ORF">A4U43_C06F10070</name>
</gene>
<accession>A0A5P1ELS4</accession>
<sequence>MMLIATSGVVLRYTRKPSPEHRHQPAHHLNGKVPNVGLHHALRSYLVHGALMEQELFGRMKRIWIAYLKLQGDLDARQANVGGDLEEALKELSTKEDELGNWQREMEVWEQMIEGLKASMPKNPLRSIGSNVSSKRATRSQYIYSNRSCKDSRIKTML</sequence>
<keyword evidence="1" id="KW-0175">Coiled coil</keyword>
<dbReference type="Proteomes" id="UP000243459">
    <property type="component" value="Chromosome 6"/>
</dbReference>
<proteinExistence type="predicted"/>
<dbReference type="Gramene" id="ONK66603">
    <property type="protein sequence ID" value="ONK66603"/>
    <property type="gene ID" value="A4U43_C06F10070"/>
</dbReference>
<reference evidence="3" key="1">
    <citation type="journal article" date="2017" name="Nat. Commun.">
        <title>The asparagus genome sheds light on the origin and evolution of a young Y chromosome.</title>
        <authorList>
            <person name="Harkess A."/>
            <person name="Zhou J."/>
            <person name="Xu C."/>
            <person name="Bowers J.E."/>
            <person name="Van der Hulst R."/>
            <person name="Ayyampalayam S."/>
            <person name="Mercati F."/>
            <person name="Riccardi P."/>
            <person name="McKain M.R."/>
            <person name="Kakrana A."/>
            <person name="Tang H."/>
            <person name="Ray J."/>
            <person name="Groenendijk J."/>
            <person name="Arikit S."/>
            <person name="Mathioni S.M."/>
            <person name="Nakano M."/>
            <person name="Shan H."/>
            <person name="Telgmann-Rauber A."/>
            <person name="Kanno A."/>
            <person name="Yue Z."/>
            <person name="Chen H."/>
            <person name="Li W."/>
            <person name="Chen Y."/>
            <person name="Xu X."/>
            <person name="Zhang Y."/>
            <person name="Luo S."/>
            <person name="Chen H."/>
            <person name="Gao J."/>
            <person name="Mao Z."/>
            <person name="Pires J.C."/>
            <person name="Luo M."/>
            <person name="Kudrna D."/>
            <person name="Wing R.A."/>
            <person name="Meyers B.C."/>
            <person name="Yi K."/>
            <person name="Kong H."/>
            <person name="Lavrijsen P."/>
            <person name="Sunseri F."/>
            <person name="Falavigna A."/>
            <person name="Ye Y."/>
            <person name="Leebens-Mack J.H."/>
            <person name="Chen G."/>
        </authorList>
    </citation>
    <scope>NUCLEOTIDE SEQUENCE [LARGE SCALE GENOMIC DNA]</scope>
    <source>
        <strain evidence="3">cv. DH0086</strain>
    </source>
</reference>
<dbReference type="EMBL" id="CM007386">
    <property type="protein sequence ID" value="ONK66603.1"/>
    <property type="molecule type" value="Genomic_DNA"/>
</dbReference>
<keyword evidence="3" id="KW-1185">Reference proteome</keyword>
<organism evidence="2 3">
    <name type="scientific">Asparagus officinalis</name>
    <name type="common">Garden asparagus</name>
    <dbReference type="NCBI Taxonomy" id="4686"/>
    <lineage>
        <taxon>Eukaryota</taxon>
        <taxon>Viridiplantae</taxon>
        <taxon>Streptophyta</taxon>
        <taxon>Embryophyta</taxon>
        <taxon>Tracheophyta</taxon>
        <taxon>Spermatophyta</taxon>
        <taxon>Magnoliopsida</taxon>
        <taxon>Liliopsida</taxon>
        <taxon>Asparagales</taxon>
        <taxon>Asparagaceae</taxon>
        <taxon>Asparagoideae</taxon>
        <taxon>Asparagus</taxon>
    </lineage>
</organism>